<name>A0A6F8YTK1_9ACTN</name>
<gene>
    <name evidence="2" type="ORF">Psuf_067800</name>
</gene>
<feature type="region of interest" description="Disordered" evidence="1">
    <location>
        <begin position="1"/>
        <end position="28"/>
    </location>
</feature>
<feature type="compositionally biased region" description="Polar residues" evidence="1">
    <location>
        <begin position="1"/>
        <end position="24"/>
    </location>
</feature>
<reference evidence="2 3" key="2">
    <citation type="submission" date="2020-03" db="EMBL/GenBank/DDBJ databases">
        <authorList>
            <person name="Ichikawa N."/>
            <person name="Kimura A."/>
            <person name="Kitahashi Y."/>
            <person name="Uohara A."/>
        </authorList>
    </citation>
    <scope>NUCLEOTIDE SEQUENCE [LARGE SCALE GENOMIC DNA]</scope>
    <source>
        <strain evidence="2 3">NBRC 105367</strain>
    </source>
</reference>
<dbReference type="EMBL" id="AP022871">
    <property type="protein sequence ID" value="BCB89467.1"/>
    <property type="molecule type" value="Genomic_DNA"/>
</dbReference>
<organism evidence="2 3">
    <name type="scientific">Phytohabitans suffuscus</name>
    <dbReference type="NCBI Taxonomy" id="624315"/>
    <lineage>
        <taxon>Bacteria</taxon>
        <taxon>Bacillati</taxon>
        <taxon>Actinomycetota</taxon>
        <taxon>Actinomycetes</taxon>
        <taxon>Micromonosporales</taxon>
        <taxon>Micromonosporaceae</taxon>
    </lineage>
</organism>
<proteinExistence type="predicted"/>
<reference evidence="2 3" key="1">
    <citation type="submission" date="2020-03" db="EMBL/GenBank/DDBJ databases">
        <title>Whole genome shotgun sequence of Phytohabitans suffuscus NBRC 105367.</title>
        <authorList>
            <person name="Komaki H."/>
            <person name="Tamura T."/>
        </authorList>
    </citation>
    <scope>NUCLEOTIDE SEQUENCE [LARGE SCALE GENOMIC DNA]</scope>
    <source>
        <strain evidence="2 3">NBRC 105367</strain>
    </source>
</reference>
<protein>
    <submittedName>
        <fullName evidence="2">Uncharacterized protein</fullName>
    </submittedName>
</protein>
<sequence>MTPGFQTVRRSAGTTPPTDESSLVPSGALTWLGSPEVYDGAPSGSDVHDETTNVIAANRTTARARRFLTILPTCRPDAAC</sequence>
<dbReference type="AlphaFoldDB" id="A0A6F8YTK1"/>
<evidence type="ECO:0000256" key="1">
    <source>
        <dbReference type="SAM" id="MobiDB-lite"/>
    </source>
</evidence>
<dbReference type="KEGG" id="psuu:Psuf_067800"/>
<dbReference type="Proteomes" id="UP000503011">
    <property type="component" value="Chromosome"/>
</dbReference>
<keyword evidence="3" id="KW-1185">Reference proteome</keyword>
<evidence type="ECO:0000313" key="3">
    <source>
        <dbReference type="Proteomes" id="UP000503011"/>
    </source>
</evidence>
<evidence type="ECO:0000313" key="2">
    <source>
        <dbReference type="EMBL" id="BCB89467.1"/>
    </source>
</evidence>
<accession>A0A6F8YTK1</accession>